<evidence type="ECO:0000256" key="1">
    <source>
        <dbReference type="SAM" id="MobiDB-lite"/>
    </source>
</evidence>
<feature type="compositionally biased region" description="Basic and acidic residues" evidence="1">
    <location>
        <begin position="162"/>
        <end position="180"/>
    </location>
</feature>
<dbReference type="EMBL" id="LAXI01000003">
    <property type="protein sequence ID" value="KRS18570.1"/>
    <property type="molecule type" value="Genomic_DNA"/>
</dbReference>
<proteinExistence type="predicted"/>
<gene>
    <name evidence="2" type="ORF">XM52_07185</name>
</gene>
<feature type="region of interest" description="Disordered" evidence="1">
    <location>
        <begin position="162"/>
        <end position="181"/>
    </location>
</feature>
<comment type="caution">
    <text evidence="2">The sequence shown here is derived from an EMBL/GenBank/DDBJ whole genome shotgun (WGS) entry which is preliminary data.</text>
</comment>
<evidence type="ECO:0000313" key="3">
    <source>
        <dbReference type="Proteomes" id="UP000051401"/>
    </source>
</evidence>
<organism evidence="2 3">
    <name type="scientific">Roseovarius indicus</name>
    <dbReference type="NCBI Taxonomy" id="540747"/>
    <lineage>
        <taxon>Bacteria</taxon>
        <taxon>Pseudomonadati</taxon>
        <taxon>Pseudomonadota</taxon>
        <taxon>Alphaproteobacteria</taxon>
        <taxon>Rhodobacterales</taxon>
        <taxon>Roseobacteraceae</taxon>
        <taxon>Roseovarius</taxon>
    </lineage>
</organism>
<dbReference type="PATRIC" id="fig|540747.5.peg.3799"/>
<accession>A0A0T5PC01</accession>
<dbReference type="Proteomes" id="UP000051401">
    <property type="component" value="Unassembled WGS sequence"/>
</dbReference>
<reference evidence="2 3" key="1">
    <citation type="submission" date="2015-04" db="EMBL/GenBank/DDBJ databases">
        <title>The draft genome sequence of Roseovarius indicus B108T.</title>
        <authorList>
            <person name="Li G."/>
            <person name="Lai Q."/>
            <person name="Shao Z."/>
            <person name="Yan P."/>
        </authorList>
    </citation>
    <scope>NUCLEOTIDE SEQUENCE [LARGE SCALE GENOMIC DNA]</scope>
    <source>
        <strain evidence="2 3">B108</strain>
    </source>
</reference>
<evidence type="ECO:0000313" key="2">
    <source>
        <dbReference type="EMBL" id="KRS18570.1"/>
    </source>
</evidence>
<name>A0A0T5PC01_9RHOB</name>
<sequence>MAILVDPSVLLEVHENWPSEMHVAVTMLQDGRCDLISFRTEERGQIPARLCRMYGVVPSDFCIVPKMPGFPTRDLRTADFKTVLSLIRDMPSLVEAAEDYSANFTFALEEGLEPEKVLGFDSPANVSTASEMVTTEDEGETSYAAEKVPGVTTSVPTFLRREHSVSEKPVERRPAMERAEVGQADATVTVPEFLTRRRDMLVRPVNDHACRRRAAGEEADDTVSIPRFSTRRHNRAIRSVDTGAIDPPPETKVSIEVASGNWLLVRPANIHTEQVVTIREKSHVFLRSDHTAIAIDMGALDREDMPQWPYNIRLKVPDLPDGLAELPVKRSLRGSLTEKNGLLFITLSTARGSHVIEVMFRSRNRRHNNPVRNNVSGARFSSL</sequence>
<dbReference type="AlphaFoldDB" id="A0A0T5PC01"/>
<dbReference type="RefSeq" id="WP_143100440.1">
    <property type="nucleotide sequence ID" value="NZ_LAXI01000003.1"/>
</dbReference>
<keyword evidence="3" id="KW-1185">Reference proteome</keyword>
<protein>
    <submittedName>
        <fullName evidence="2">Uncharacterized protein</fullName>
    </submittedName>
</protein>